<keyword evidence="2 7" id="KW-0540">Nuclease</keyword>
<evidence type="ECO:0000256" key="5">
    <source>
        <dbReference type="ARBA" id="ARBA00022801"/>
    </source>
</evidence>
<feature type="binding site" evidence="7">
    <location>
        <position position="157"/>
    </location>
    <ligand>
        <name>Zn(2+)</name>
        <dbReference type="ChEBI" id="CHEBI:29105"/>
        <note>catalytic</note>
    </ligand>
</feature>
<keyword evidence="7" id="KW-0690">Ribosome biogenesis</keyword>
<keyword evidence="6 7" id="KW-0862">Zinc</keyword>
<dbReference type="EC" id="3.1.-.-" evidence="7"/>
<feature type="binding site" evidence="7">
    <location>
        <position position="151"/>
    </location>
    <ligand>
        <name>Zn(2+)</name>
        <dbReference type="ChEBI" id="CHEBI:29105"/>
        <note>catalytic</note>
    </ligand>
</feature>
<feature type="region of interest" description="Disordered" evidence="8">
    <location>
        <begin position="62"/>
        <end position="108"/>
    </location>
</feature>
<reference evidence="9 10" key="1">
    <citation type="submission" date="2019-04" db="EMBL/GenBank/DDBJ databases">
        <title>Draft genome sequence of Youngimonas vesicularis.</title>
        <authorList>
            <person name="Hameed A."/>
        </authorList>
    </citation>
    <scope>NUCLEOTIDE SEQUENCE [LARGE SCALE GENOMIC DNA]</scope>
    <source>
        <strain evidence="9 10">CC-AMW-E</strain>
    </source>
</reference>
<dbReference type="AlphaFoldDB" id="A0A4S3M7A2"/>
<dbReference type="InterPro" id="IPR002036">
    <property type="entry name" value="YbeY"/>
</dbReference>
<dbReference type="GO" id="GO:0004521">
    <property type="term" value="F:RNA endonuclease activity"/>
    <property type="evidence" value="ECO:0007669"/>
    <property type="project" value="UniProtKB-UniRule"/>
</dbReference>
<dbReference type="Pfam" id="PF02130">
    <property type="entry name" value="YbeY"/>
    <property type="match status" value="1"/>
</dbReference>
<keyword evidence="10" id="KW-1185">Reference proteome</keyword>
<comment type="subcellular location">
    <subcellularLocation>
        <location evidence="7">Cytoplasm</location>
    </subcellularLocation>
</comment>
<protein>
    <recommendedName>
        <fullName evidence="7">Endoribonuclease YbeY</fullName>
        <ecNumber evidence="7">3.1.-.-</ecNumber>
    </recommendedName>
</protein>
<dbReference type="HAMAP" id="MF_00009">
    <property type="entry name" value="Endoribonucl_YbeY"/>
    <property type="match status" value="1"/>
</dbReference>
<evidence type="ECO:0000256" key="8">
    <source>
        <dbReference type="SAM" id="MobiDB-lite"/>
    </source>
</evidence>
<comment type="similarity">
    <text evidence="1 7">Belongs to the endoribonuclease YbeY family.</text>
</comment>
<dbReference type="PROSITE" id="PS01306">
    <property type="entry name" value="UPF0054"/>
    <property type="match status" value="1"/>
</dbReference>
<comment type="caution">
    <text evidence="9">The sequence shown here is derived from an EMBL/GenBank/DDBJ whole genome shotgun (WGS) entry which is preliminary data.</text>
</comment>
<dbReference type="PANTHER" id="PTHR46986:SF1">
    <property type="entry name" value="ENDORIBONUCLEASE YBEY, CHLOROPLASTIC"/>
    <property type="match status" value="1"/>
</dbReference>
<dbReference type="Gene3D" id="3.40.390.30">
    <property type="entry name" value="Metalloproteases ('zincins'), catalytic domain"/>
    <property type="match status" value="1"/>
</dbReference>
<feature type="compositionally biased region" description="Acidic residues" evidence="8">
    <location>
        <begin position="94"/>
        <end position="103"/>
    </location>
</feature>
<evidence type="ECO:0000256" key="3">
    <source>
        <dbReference type="ARBA" id="ARBA00022723"/>
    </source>
</evidence>
<keyword evidence="5 7" id="KW-0378">Hydrolase</keyword>
<evidence type="ECO:0000313" key="10">
    <source>
        <dbReference type="Proteomes" id="UP000306113"/>
    </source>
</evidence>
<dbReference type="PANTHER" id="PTHR46986">
    <property type="entry name" value="ENDORIBONUCLEASE YBEY, CHLOROPLASTIC"/>
    <property type="match status" value="1"/>
</dbReference>
<dbReference type="OrthoDB" id="9807740at2"/>
<dbReference type="InterPro" id="IPR023091">
    <property type="entry name" value="MetalPrtase_cat_dom_sf_prd"/>
</dbReference>
<name>A0A4S3M7A2_9RHOB</name>
<evidence type="ECO:0000256" key="6">
    <source>
        <dbReference type="ARBA" id="ARBA00022833"/>
    </source>
</evidence>
<dbReference type="EMBL" id="SSMD01000006">
    <property type="protein sequence ID" value="THD73061.1"/>
    <property type="molecule type" value="Genomic_DNA"/>
</dbReference>
<dbReference type="GO" id="GO:0008270">
    <property type="term" value="F:zinc ion binding"/>
    <property type="evidence" value="ECO:0007669"/>
    <property type="project" value="UniProtKB-UniRule"/>
</dbReference>
<evidence type="ECO:0000256" key="2">
    <source>
        <dbReference type="ARBA" id="ARBA00022722"/>
    </source>
</evidence>
<comment type="function">
    <text evidence="7">Single strand-specific metallo-endoribonuclease involved in late-stage 70S ribosome quality control and in maturation of the 3' terminus of the 16S rRNA.</text>
</comment>
<dbReference type="Proteomes" id="UP000306113">
    <property type="component" value="Unassembled WGS sequence"/>
</dbReference>
<feature type="binding site" evidence="7">
    <location>
        <position position="147"/>
    </location>
    <ligand>
        <name>Zn(2+)</name>
        <dbReference type="ChEBI" id="CHEBI:29105"/>
        <note>catalytic</note>
    </ligand>
</feature>
<dbReference type="GO" id="GO:0005737">
    <property type="term" value="C:cytoplasm"/>
    <property type="evidence" value="ECO:0007669"/>
    <property type="project" value="UniProtKB-SubCell"/>
</dbReference>
<dbReference type="RefSeq" id="WP_136339957.1">
    <property type="nucleotide sequence ID" value="NZ_SSMD01000006.1"/>
</dbReference>
<dbReference type="GO" id="GO:0004222">
    <property type="term" value="F:metalloendopeptidase activity"/>
    <property type="evidence" value="ECO:0007669"/>
    <property type="project" value="InterPro"/>
</dbReference>
<dbReference type="GO" id="GO:0006364">
    <property type="term" value="P:rRNA processing"/>
    <property type="evidence" value="ECO:0007669"/>
    <property type="project" value="UniProtKB-UniRule"/>
</dbReference>
<proteinExistence type="inferred from homology"/>
<feature type="compositionally biased region" description="Acidic residues" evidence="8">
    <location>
        <begin position="76"/>
        <end position="85"/>
    </location>
</feature>
<keyword evidence="7" id="KW-0963">Cytoplasm</keyword>
<keyword evidence="4 7" id="KW-0255">Endonuclease</keyword>
<evidence type="ECO:0000256" key="4">
    <source>
        <dbReference type="ARBA" id="ARBA00022759"/>
    </source>
</evidence>
<evidence type="ECO:0000256" key="7">
    <source>
        <dbReference type="HAMAP-Rule" id="MF_00009"/>
    </source>
</evidence>
<dbReference type="SUPFAM" id="SSF55486">
    <property type="entry name" value="Metalloproteases ('zincins'), catalytic domain"/>
    <property type="match status" value="1"/>
</dbReference>
<gene>
    <name evidence="7 9" type="primary">ybeY</name>
    <name evidence="9" type="ORF">E7681_13930</name>
</gene>
<sequence>MLTDTIYEDDRWEQADLEALAETAARATLTHLGLDPEGFEIALLACDDARIAELNADFRDKPTPTNVLSWPSEERGAEEDGDTPELPEGSDGVFAEEDGDTPELPEGSDGVFAEELGDIAIAWETCAREAEEAGKPLAHHLTHLIIHATLHLLGYDHIRDKDATLMEGIETEILGKMGIPDPYSEHSAD</sequence>
<organism evidence="9 10">
    <name type="scientific">Thalassobius vesicularis</name>
    <dbReference type="NCBI Taxonomy" id="1294297"/>
    <lineage>
        <taxon>Bacteria</taxon>
        <taxon>Pseudomonadati</taxon>
        <taxon>Pseudomonadota</taxon>
        <taxon>Alphaproteobacteria</taxon>
        <taxon>Rhodobacterales</taxon>
        <taxon>Roseobacteraceae</taxon>
        <taxon>Thalassovita</taxon>
    </lineage>
</organism>
<comment type="cofactor">
    <cofactor evidence="7">
        <name>Zn(2+)</name>
        <dbReference type="ChEBI" id="CHEBI:29105"/>
    </cofactor>
    <text evidence="7">Binds 1 zinc ion.</text>
</comment>
<evidence type="ECO:0000256" key="1">
    <source>
        <dbReference type="ARBA" id="ARBA00010875"/>
    </source>
</evidence>
<dbReference type="NCBIfam" id="TIGR00043">
    <property type="entry name" value="rRNA maturation RNase YbeY"/>
    <property type="match status" value="1"/>
</dbReference>
<dbReference type="InterPro" id="IPR020549">
    <property type="entry name" value="YbeY_CS"/>
</dbReference>
<accession>A0A4S3M7A2</accession>
<evidence type="ECO:0000313" key="9">
    <source>
        <dbReference type="EMBL" id="THD73061.1"/>
    </source>
</evidence>
<keyword evidence="7" id="KW-0698">rRNA processing</keyword>
<keyword evidence="3 7" id="KW-0479">Metal-binding</keyword>